<evidence type="ECO:0000313" key="7">
    <source>
        <dbReference type="EMBL" id="MDO1532699.1"/>
    </source>
</evidence>
<evidence type="ECO:0000256" key="5">
    <source>
        <dbReference type="ARBA" id="ARBA00022884"/>
    </source>
</evidence>
<keyword evidence="5" id="KW-0694">RNA-binding</keyword>
<dbReference type="SUPFAM" id="SSF51735">
    <property type="entry name" value="NAD(P)-binding Rossmann-fold domains"/>
    <property type="match status" value="1"/>
</dbReference>
<feature type="domain" description="Enoyl reductase (ER)" evidence="6">
    <location>
        <begin position="20"/>
        <end position="333"/>
    </location>
</feature>
<comment type="subcellular location">
    <subcellularLocation>
        <location evidence="1">Cytoplasm</location>
    </subcellularLocation>
</comment>
<organism evidence="7 8">
    <name type="scientific">Variovorax ginsengisoli</name>
    <dbReference type="NCBI Taxonomy" id="363844"/>
    <lineage>
        <taxon>Bacteria</taxon>
        <taxon>Pseudomonadati</taxon>
        <taxon>Pseudomonadota</taxon>
        <taxon>Betaproteobacteria</taxon>
        <taxon>Burkholderiales</taxon>
        <taxon>Comamonadaceae</taxon>
        <taxon>Variovorax</taxon>
    </lineage>
</organism>
<dbReference type="EMBL" id="JAUKVY010000006">
    <property type="protein sequence ID" value="MDO1532699.1"/>
    <property type="molecule type" value="Genomic_DNA"/>
</dbReference>
<dbReference type="SUPFAM" id="SSF50129">
    <property type="entry name" value="GroES-like"/>
    <property type="match status" value="1"/>
</dbReference>
<evidence type="ECO:0000256" key="3">
    <source>
        <dbReference type="ARBA" id="ARBA00022490"/>
    </source>
</evidence>
<dbReference type="PROSITE" id="PS01162">
    <property type="entry name" value="QOR_ZETA_CRYSTAL"/>
    <property type="match status" value="1"/>
</dbReference>
<dbReference type="InterPro" id="IPR020843">
    <property type="entry name" value="ER"/>
</dbReference>
<keyword evidence="3" id="KW-0963">Cytoplasm</keyword>
<name>A0ABT8S3B3_9BURK</name>
<dbReference type="Gene3D" id="3.90.180.10">
    <property type="entry name" value="Medium-chain alcohol dehydrogenases, catalytic domain"/>
    <property type="match status" value="1"/>
</dbReference>
<comment type="caution">
    <text evidence="7">The sequence shown here is derived from an EMBL/GenBank/DDBJ whole genome shotgun (WGS) entry which is preliminary data.</text>
</comment>
<reference evidence="7" key="1">
    <citation type="submission" date="2023-06" db="EMBL/GenBank/DDBJ databases">
        <authorList>
            <person name="Jiang Y."/>
            <person name="Liu Q."/>
        </authorList>
    </citation>
    <scope>NUCLEOTIDE SEQUENCE</scope>
    <source>
        <strain evidence="7">CGMCC 1.12090</strain>
    </source>
</reference>
<protein>
    <submittedName>
        <fullName evidence="7">Zinc-binding dehydrogenase</fullName>
    </submittedName>
</protein>
<dbReference type="Proteomes" id="UP001169027">
    <property type="component" value="Unassembled WGS sequence"/>
</dbReference>
<dbReference type="Pfam" id="PF08240">
    <property type="entry name" value="ADH_N"/>
    <property type="match status" value="1"/>
</dbReference>
<comment type="subunit">
    <text evidence="2">Homotetramer.</text>
</comment>
<evidence type="ECO:0000259" key="6">
    <source>
        <dbReference type="SMART" id="SM00829"/>
    </source>
</evidence>
<evidence type="ECO:0000313" key="8">
    <source>
        <dbReference type="Proteomes" id="UP001169027"/>
    </source>
</evidence>
<sequence length="336" mass="34871">MPRSLVPATMQAAVVHETDGPFEVLARPVPDVPRGHVLVRIGASGVNPLDTKIRAGVAAHAEHPLPAVLGMDMAGVVVQVGVGVTRFEVGDEVYGLVGGVGGLQGTLAEYAAVDADLLAHKPKRLSMRESAALPLVSITAWEGLIDRARASSGHKVLVHGGAGGVGHVAIQIARAFGADVYATAKPAQFDVVRSFGATPIDYTASTPADHVHAHTADEGFDVVYDTVGGATLDASFVSVRRYTGHVVSALGWGTHSLAPLSFRGATYSGVFTLMPMLSGKGRAHHGHILARIAELVDAGRLRPLLDTQRFTLGQAADAHARATSGRAVGRVVVDIA</sequence>
<dbReference type="SMART" id="SM00829">
    <property type="entry name" value="PKS_ER"/>
    <property type="match status" value="1"/>
</dbReference>
<dbReference type="InterPro" id="IPR011032">
    <property type="entry name" value="GroES-like_sf"/>
</dbReference>
<dbReference type="RefSeq" id="WP_301807788.1">
    <property type="nucleotide sequence ID" value="NZ_JAUJZH010000006.1"/>
</dbReference>
<evidence type="ECO:0000256" key="2">
    <source>
        <dbReference type="ARBA" id="ARBA00011881"/>
    </source>
</evidence>
<proteinExistence type="predicted"/>
<dbReference type="InterPro" id="IPR036291">
    <property type="entry name" value="NAD(P)-bd_dom_sf"/>
</dbReference>
<gene>
    <name evidence="7" type="ORF">Q2T77_10405</name>
</gene>
<accession>A0ABT8S3B3</accession>
<dbReference type="PANTHER" id="PTHR44154">
    <property type="entry name" value="QUINONE OXIDOREDUCTASE"/>
    <property type="match status" value="1"/>
</dbReference>
<evidence type="ECO:0000256" key="4">
    <source>
        <dbReference type="ARBA" id="ARBA00022857"/>
    </source>
</evidence>
<dbReference type="InterPro" id="IPR013154">
    <property type="entry name" value="ADH-like_N"/>
</dbReference>
<dbReference type="Pfam" id="PF13602">
    <property type="entry name" value="ADH_zinc_N_2"/>
    <property type="match status" value="1"/>
</dbReference>
<keyword evidence="4" id="KW-0521">NADP</keyword>
<dbReference type="InterPro" id="IPR002364">
    <property type="entry name" value="Quin_OxRdtase/zeta-crystal_CS"/>
</dbReference>
<evidence type="ECO:0000256" key="1">
    <source>
        <dbReference type="ARBA" id="ARBA00004496"/>
    </source>
</evidence>
<dbReference type="Gene3D" id="3.40.50.720">
    <property type="entry name" value="NAD(P)-binding Rossmann-like Domain"/>
    <property type="match status" value="1"/>
</dbReference>
<dbReference type="InterPro" id="IPR051603">
    <property type="entry name" value="Zinc-ADH_QOR/CCCR"/>
</dbReference>
<keyword evidence="8" id="KW-1185">Reference proteome</keyword>
<dbReference type="PANTHER" id="PTHR44154:SF1">
    <property type="entry name" value="QUINONE OXIDOREDUCTASE"/>
    <property type="match status" value="1"/>
</dbReference>